<keyword evidence="3" id="KW-1185">Reference proteome</keyword>
<evidence type="ECO:0000313" key="2">
    <source>
        <dbReference type="EMBL" id="RYR48888.1"/>
    </source>
</evidence>
<feature type="compositionally biased region" description="Basic and acidic residues" evidence="1">
    <location>
        <begin position="17"/>
        <end position="32"/>
    </location>
</feature>
<proteinExistence type="predicted"/>
<dbReference type="Proteomes" id="UP000289738">
    <property type="component" value="Chromosome A07"/>
</dbReference>
<dbReference type="EMBL" id="SDMP01000007">
    <property type="protein sequence ID" value="RYR48888.1"/>
    <property type="molecule type" value="Genomic_DNA"/>
</dbReference>
<evidence type="ECO:0000313" key="3">
    <source>
        <dbReference type="Proteomes" id="UP000289738"/>
    </source>
</evidence>
<sequence>MENGSISAPLYPPGFEEQIKKQMTHNDSERKESKKRKNHIKRISNKKKKRIRVIGRKKCEALFGRPARRRWCTTEEKAGLNGAEAEIEIWLSRGSNKGRKWTTQGNEIHRYALSVSISCVIAVMVDNADVLFAHCDFLNCDSQIGLWSLATSFHLILTDSMHRRCHADDGMSGETVPVEEAEAMDSSAADADIDAEAAVRIVDGIGSFGAIEFSSLTAKDVLTTEFTSL</sequence>
<name>A0A445CD81_ARAHY</name>
<evidence type="ECO:0000256" key="1">
    <source>
        <dbReference type="SAM" id="MobiDB-lite"/>
    </source>
</evidence>
<dbReference type="AlphaFoldDB" id="A0A445CD81"/>
<comment type="caution">
    <text evidence="2">The sequence shown here is derived from an EMBL/GenBank/DDBJ whole genome shotgun (WGS) entry which is preliminary data.</text>
</comment>
<organism evidence="2 3">
    <name type="scientific">Arachis hypogaea</name>
    <name type="common">Peanut</name>
    <dbReference type="NCBI Taxonomy" id="3818"/>
    <lineage>
        <taxon>Eukaryota</taxon>
        <taxon>Viridiplantae</taxon>
        <taxon>Streptophyta</taxon>
        <taxon>Embryophyta</taxon>
        <taxon>Tracheophyta</taxon>
        <taxon>Spermatophyta</taxon>
        <taxon>Magnoliopsida</taxon>
        <taxon>eudicotyledons</taxon>
        <taxon>Gunneridae</taxon>
        <taxon>Pentapetalae</taxon>
        <taxon>rosids</taxon>
        <taxon>fabids</taxon>
        <taxon>Fabales</taxon>
        <taxon>Fabaceae</taxon>
        <taxon>Papilionoideae</taxon>
        <taxon>50 kb inversion clade</taxon>
        <taxon>dalbergioids sensu lato</taxon>
        <taxon>Dalbergieae</taxon>
        <taxon>Pterocarpus clade</taxon>
        <taxon>Arachis</taxon>
    </lineage>
</organism>
<accession>A0A445CD81</accession>
<feature type="region of interest" description="Disordered" evidence="1">
    <location>
        <begin position="1"/>
        <end position="47"/>
    </location>
</feature>
<gene>
    <name evidence="2" type="ORF">Ahy_A07g034983</name>
</gene>
<reference evidence="2 3" key="1">
    <citation type="submission" date="2019-01" db="EMBL/GenBank/DDBJ databases">
        <title>Sequencing of cultivated peanut Arachis hypogaea provides insights into genome evolution and oil improvement.</title>
        <authorList>
            <person name="Chen X."/>
        </authorList>
    </citation>
    <scope>NUCLEOTIDE SEQUENCE [LARGE SCALE GENOMIC DNA]</scope>
    <source>
        <strain evidence="3">cv. Fuhuasheng</strain>
        <tissue evidence="2">Leaves</tissue>
    </source>
</reference>
<protein>
    <submittedName>
        <fullName evidence="2">Uncharacterized protein</fullName>
    </submittedName>
</protein>
<feature type="compositionally biased region" description="Basic residues" evidence="1">
    <location>
        <begin position="33"/>
        <end position="47"/>
    </location>
</feature>